<sequence>MPMEPESTPMTRGDTDADGAGPRLRRDQPGLLTVAVGPVGRFDDRAVRTLSGLARIGRELTGDIRVVVLELAESNASTTDSASGEDRDPVLAGYQEGVAWLRRADVVSVATARGPLTGVAVELALCCDLRLLGVEASLTLTGARTGGAPLLGATGRLVDLVGAARATELCLTGRTVGAAEAERIGLVSRVVPGTELEVATDALVAGLLAADRVALTETKALLNHTLRDQLAAERESFARRARPDAG</sequence>
<dbReference type="AlphaFoldDB" id="A0A1M7J974"/>
<dbReference type="PANTHER" id="PTHR43459:SF1">
    <property type="entry name" value="EG:BACN32G11.4 PROTEIN"/>
    <property type="match status" value="1"/>
</dbReference>
<accession>A0A1M7J974</accession>
<dbReference type="Gene3D" id="3.90.226.10">
    <property type="entry name" value="2-enoyl-CoA Hydratase, Chain A, domain 1"/>
    <property type="match status" value="1"/>
</dbReference>
<name>A0A1M7J974_9ACTN</name>
<dbReference type="SUPFAM" id="SSF52096">
    <property type="entry name" value="ClpP/crotonase"/>
    <property type="match status" value="1"/>
</dbReference>
<feature type="region of interest" description="Disordered" evidence="1">
    <location>
        <begin position="1"/>
        <end position="30"/>
    </location>
</feature>
<protein>
    <submittedName>
        <fullName evidence="2">Enoyl-CoA hydratase/carnithine racemase</fullName>
    </submittedName>
</protein>
<reference evidence="2 3" key="1">
    <citation type="submission" date="2016-11" db="EMBL/GenBank/DDBJ databases">
        <authorList>
            <person name="Jaros S."/>
            <person name="Januszkiewicz K."/>
            <person name="Wedrychowicz H."/>
        </authorList>
    </citation>
    <scope>NUCLEOTIDE SEQUENCE [LARGE SCALE GENOMIC DNA]</scope>
    <source>
        <strain evidence="2 3">DSM 46144</strain>
    </source>
</reference>
<dbReference type="Pfam" id="PF00378">
    <property type="entry name" value="ECH_1"/>
    <property type="match status" value="1"/>
</dbReference>
<dbReference type="PANTHER" id="PTHR43459">
    <property type="entry name" value="ENOYL-COA HYDRATASE"/>
    <property type="match status" value="1"/>
</dbReference>
<proteinExistence type="predicted"/>
<organism evidence="2 3">
    <name type="scientific">Cryptosporangium aurantiacum</name>
    <dbReference type="NCBI Taxonomy" id="134849"/>
    <lineage>
        <taxon>Bacteria</taxon>
        <taxon>Bacillati</taxon>
        <taxon>Actinomycetota</taxon>
        <taxon>Actinomycetes</taxon>
        <taxon>Cryptosporangiales</taxon>
        <taxon>Cryptosporangiaceae</taxon>
        <taxon>Cryptosporangium</taxon>
    </lineage>
</organism>
<dbReference type="InterPro" id="IPR001753">
    <property type="entry name" value="Enoyl-CoA_hydra/iso"/>
</dbReference>
<evidence type="ECO:0000313" key="2">
    <source>
        <dbReference type="EMBL" id="SHM49559.1"/>
    </source>
</evidence>
<dbReference type="Proteomes" id="UP000184440">
    <property type="component" value="Unassembled WGS sequence"/>
</dbReference>
<dbReference type="InterPro" id="IPR029045">
    <property type="entry name" value="ClpP/crotonase-like_dom_sf"/>
</dbReference>
<dbReference type="GO" id="GO:0003824">
    <property type="term" value="F:catalytic activity"/>
    <property type="evidence" value="ECO:0007669"/>
    <property type="project" value="UniProtKB-ARBA"/>
</dbReference>
<evidence type="ECO:0000313" key="3">
    <source>
        <dbReference type="Proteomes" id="UP000184440"/>
    </source>
</evidence>
<dbReference type="CDD" id="cd06558">
    <property type="entry name" value="crotonase-like"/>
    <property type="match status" value="1"/>
</dbReference>
<gene>
    <name evidence="2" type="ORF">SAMN05443668_101725</name>
</gene>
<dbReference type="STRING" id="134849.SAMN05443668_101725"/>
<evidence type="ECO:0000256" key="1">
    <source>
        <dbReference type="SAM" id="MobiDB-lite"/>
    </source>
</evidence>
<dbReference type="EMBL" id="FRCS01000001">
    <property type="protein sequence ID" value="SHM49559.1"/>
    <property type="molecule type" value="Genomic_DNA"/>
</dbReference>
<keyword evidence="3" id="KW-1185">Reference proteome</keyword>